<accession>A0A1Y2I0U3</accession>
<dbReference type="InterPro" id="IPR036412">
    <property type="entry name" value="HAD-like_sf"/>
</dbReference>
<dbReference type="OrthoDB" id="40579at2759"/>
<reference evidence="1 2" key="1">
    <citation type="submission" date="2016-07" db="EMBL/GenBank/DDBJ databases">
        <title>Pervasive Adenine N6-methylation of Active Genes in Fungi.</title>
        <authorList>
            <consortium name="DOE Joint Genome Institute"/>
            <person name="Mondo S.J."/>
            <person name="Dannebaum R.O."/>
            <person name="Kuo R.C."/>
            <person name="Labutti K."/>
            <person name="Haridas S."/>
            <person name="Kuo A."/>
            <person name="Salamov A."/>
            <person name="Ahrendt S.R."/>
            <person name="Lipzen A."/>
            <person name="Sullivan W."/>
            <person name="Andreopoulos W.B."/>
            <person name="Clum A."/>
            <person name="Lindquist E."/>
            <person name="Daum C."/>
            <person name="Ramamoorthy G.K."/>
            <person name="Gryganskyi A."/>
            <person name="Culley D."/>
            <person name="Magnuson J.K."/>
            <person name="James T.Y."/>
            <person name="O'Malley M.A."/>
            <person name="Stajich J.E."/>
            <person name="Spatafora J.W."/>
            <person name="Visel A."/>
            <person name="Grigoriev I.V."/>
        </authorList>
    </citation>
    <scope>NUCLEOTIDE SEQUENCE [LARGE SCALE GENOMIC DNA]</scope>
    <source>
        <strain evidence="1 2">PL171</strain>
    </source>
</reference>
<proteinExistence type="predicted"/>
<dbReference type="PANTHER" id="PTHR18901">
    <property type="entry name" value="2-DEOXYGLUCOSE-6-PHOSPHATE PHOSPHATASE 2"/>
    <property type="match status" value="1"/>
</dbReference>
<dbReference type="SUPFAM" id="SSF56784">
    <property type="entry name" value="HAD-like"/>
    <property type="match status" value="1"/>
</dbReference>
<dbReference type="PANTHER" id="PTHR18901:SF38">
    <property type="entry name" value="PSEUDOURIDINE-5'-PHOSPHATASE"/>
    <property type="match status" value="1"/>
</dbReference>
<dbReference type="FunFam" id="1.10.150.240:FF:000001">
    <property type="entry name" value="Haloacid dehalogenase-like hydrolase domain"/>
    <property type="match status" value="1"/>
</dbReference>
<dbReference type="Pfam" id="PF13419">
    <property type="entry name" value="HAD_2"/>
    <property type="match status" value="1"/>
</dbReference>
<dbReference type="AlphaFoldDB" id="A0A1Y2I0U3"/>
<dbReference type="Proteomes" id="UP000193411">
    <property type="component" value="Unassembled WGS sequence"/>
</dbReference>
<protein>
    <submittedName>
        <fullName evidence="1">HAD-like domain-containing protein</fullName>
    </submittedName>
</protein>
<dbReference type="STRING" id="765915.A0A1Y2I0U3"/>
<dbReference type="SFLD" id="SFLDS00003">
    <property type="entry name" value="Haloacid_Dehalogenase"/>
    <property type="match status" value="1"/>
</dbReference>
<dbReference type="GO" id="GO:0016791">
    <property type="term" value="F:phosphatase activity"/>
    <property type="evidence" value="ECO:0007669"/>
    <property type="project" value="UniProtKB-ARBA"/>
</dbReference>
<comment type="caution">
    <text evidence="1">The sequence shown here is derived from an EMBL/GenBank/DDBJ whole genome shotgun (WGS) entry which is preliminary data.</text>
</comment>
<organism evidence="1 2">
    <name type="scientific">Catenaria anguillulae PL171</name>
    <dbReference type="NCBI Taxonomy" id="765915"/>
    <lineage>
        <taxon>Eukaryota</taxon>
        <taxon>Fungi</taxon>
        <taxon>Fungi incertae sedis</taxon>
        <taxon>Blastocladiomycota</taxon>
        <taxon>Blastocladiomycetes</taxon>
        <taxon>Blastocladiales</taxon>
        <taxon>Catenariaceae</taxon>
        <taxon>Catenaria</taxon>
    </lineage>
</organism>
<dbReference type="SFLD" id="SFLDG01129">
    <property type="entry name" value="C1.5:_HAD__Beta-PGM__Phosphata"/>
    <property type="match status" value="1"/>
</dbReference>
<dbReference type="InterPro" id="IPR023198">
    <property type="entry name" value="PGP-like_dom2"/>
</dbReference>
<evidence type="ECO:0000313" key="2">
    <source>
        <dbReference type="Proteomes" id="UP000193411"/>
    </source>
</evidence>
<dbReference type="InterPro" id="IPR041492">
    <property type="entry name" value="HAD_2"/>
</dbReference>
<evidence type="ECO:0000313" key="1">
    <source>
        <dbReference type="EMBL" id="ORZ39012.1"/>
    </source>
</evidence>
<dbReference type="InterPro" id="IPR006439">
    <property type="entry name" value="HAD-SF_hydro_IA"/>
</dbReference>
<dbReference type="EMBL" id="MCFL01000006">
    <property type="protein sequence ID" value="ORZ39012.1"/>
    <property type="molecule type" value="Genomic_DNA"/>
</dbReference>
<dbReference type="InterPro" id="IPR023214">
    <property type="entry name" value="HAD_sf"/>
</dbReference>
<gene>
    <name evidence="1" type="ORF">BCR44DRAFT_59461</name>
</gene>
<dbReference type="Gene3D" id="1.10.150.240">
    <property type="entry name" value="Putative phosphatase, domain 2"/>
    <property type="match status" value="1"/>
</dbReference>
<dbReference type="Gene3D" id="3.40.50.1000">
    <property type="entry name" value="HAD superfamily/HAD-like"/>
    <property type="match status" value="1"/>
</dbReference>
<dbReference type="NCBIfam" id="TIGR01509">
    <property type="entry name" value="HAD-SF-IA-v3"/>
    <property type="match status" value="1"/>
</dbReference>
<keyword evidence="2" id="KW-1185">Reference proteome</keyword>
<name>A0A1Y2I0U3_9FUNG</name>
<sequence>MAILKSPQANIKATSCLFDMDGLLLNTEDVYTQVSTAIASRYGKTYDWALKAKLMGMREDAAALLFIQETGVPMTAAEYLAERNRMHEELFPQCTPLPGVLRLVTHLRNVGMPMRVCTSSHRKPFLLKSQNNQHLFKLFDGHITTGDDPSIKHGKPAPDLFLVGHEELGRPKDEVPTAVVFEDAISGVQAGLNAGMNVVWVRDPRMHREVELEAKCFAVIESMEEFDPAWIGVTAFPSNAGSA</sequence>